<feature type="non-terminal residue" evidence="1">
    <location>
        <position position="189"/>
    </location>
</feature>
<reference evidence="1" key="1">
    <citation type="journal article" date="2015" name="Nature">
        <title>Complex archaea that bridge the gap between prokaryotes and eukaryotes.</title>
        <authorList>
            <person name="Spang A."/>
            <person name="Saw J.H."/>
            <person name="Jorgensen S.L."/>
            <person name="Zaremba-Niedzwiedzka K."/>
            <person name="Martijn J."/>
            <person name="Lind A.E."/>
            <person name="van Eijk R."/>
            <person name="Schleper C."/>
            <person name="Guy L."/>
            <person name="Ettema T.J."/>
        </authorList>
    </citation>
    <scope>NUCLEOTIDE SEQUENCE</scope>
</reference>
<protein>
    <submittedName>
        <fullName evidence="1">Uncharacterized protein</fullName>
    </submittedName>
</protein>
<name>A0A0F8ZS81_9ZZZZ</name>
<accession>A0A0F8ZS81</accession>
<dbReference type="EMBL" id="LAZR01046356">
    <property type="protein sequence ID" value="KKK96722.1"/>
    <property type="molecule type" value="Genomic_DNA"/>
</dbReference>
<gene>
    <name evidence="1" type="ORF">LCGC14_2659960</name>
</gene>
<dbReference type="AlphaFoldDB" id="A0A0F8ZS81"/>
<proteinExistence type="predicted"/>
<sequence length="189" mass="21223">MALSETLTETNICNQALGRIGANQIKNVETDTTVPAIQCRLHYEQTRDALLRSYSWRFASGRATLDDGDTPDFEWSNAFTLPTDFMAIKSIYEGRFSSTNFRNYAIEGDEILTNETTMEIRYVKKVTDVLEFDPLFVKVLILLLADVLIGPLTGGDARIQKKIDDALDELMPSVRALDGQETNTAGRFE</sequence>
<comment type="caution">
    <text evidence="1">The sequence shown here is derived from an EMBL/GenBank/DDBJ whole genome shotgun (WGS) entry which is preliminary data.</text>
</comment>
<evidence type="ECO:0000313" key="1">
    <source>
        <dbReference type="EMBL" id="KKK96722.1"/>
    </source>
</evidence>
<organism evidence="1">
    <name type="scientific">marine sediment metagenome</name>
    <dbReference type="NCBI Taxonomy" id="412755"/>
    <lineage>
        <taxon>unclassified sequences</taxon>
        <taxon>metagenomes</taxon>
        <taxon>ecological metagenomes</taxon>
    </lineage>
</organism>